<dbReference type="AlphaFoldDB" id="A0A9P5YGV8"/>
<dbReference type="OrthoDB" id="2985022at2759"/>
<dbReference type="EMBL" id="MU150232">
    <property type="protein sequence ID" value="KAF9468673.1"/>
    <property type="molecule type" value="Genomic_DNA"/>
</dbReference>
<keyword evidence="3" id="KW-1185">Reference proteome</keyword>
<name>A0A9P5YGV8_9AGAR</name>
<sequence>MKFSALSSTTLAALVISVMASPANTLSKTTSNEVGSTIDNIDSNTIIPRLITIEEFKEWLATTDANVTFIGDPISSIAPRSAQNTIVTYCNKRSQNVCGGACTVYNGGAKCLSAPGTQCLSATQNVAFCNRGGCGGTCNQFSSCGTRMDNNFCWTPGTQSIIVGA</sequence>
<gene>
    <name evidence="2" type="ORF">BDZ94DRAFT_1232229</name>
</gene>
<dbReference type="Proteomes" id="UP000807353">
    <property type="component" value="Unassembled WGS sequence"/>
</dbReference>
<evidence type="ECO:0000313" key="3">
    <source>
        <dbReference type="Proteomes" id="UP000807353"/>
    </source>
</evidence>
<organism evidence="2 3">
    <name type="scientific">Collybia nuda</name>
    <dbReference type="NCBI Taxonomy" id="64659"/>
    <lineage>
        <taxon>Eukaryota</taxon>
        <taxon>Fungi</taxon>
        <taxon>Dikarya</taxon>
        <taxon>Basidiomycota</taxon>
        <taxon>Agaricomycotina</taxon>
        <taxon>Agaricomycetes</taxon>
        <taxon>Agaricomycetidae</taxon>
        <taxon>Agaricales</taxon>
        <taxon>Tricholomatineae</taxon>
        <taxon>Clitocybaceae</taxon>
        <taxon>Collybia</taxon>
    </lineage>
</organism>
<evidence type="ECO:0000256" key="1">
    <source>
        <dbReference type="SAM" id="SignalP"/>
    </source>
</evidence>
<proteinExistence type="predicted"/>
<feature type="signal peptide" evidence="1">
    <location>
        <begin position="1"/>
        <end position="20"/>
    </location>
</feature>
<accession>A0A9P5YGV8</accession>
<keyword evidence="1" id="KW-0732">Signal</keyword>
<comment type="caution">
    <text evidence="2">The sequence shown here is derived from an EMBL/GenBank/DDBJ whole genome shotgun (WGS) entry which is preliminary data.</text>
</comment>
<feature type="chain" id="PRO_5040134369" evidence="1">
    <location>
        <begin position="21"/>
        <end position="165"/>
    </location>
</feature>
<evidence type="ECO:0000313" key="2">
    <source>
        <dbReference type="EMBL" id="KAF9468673.1"/>
    </source>
</evidence>
<protein>
    <submittedName>
        <fullName evidence="2">Uncharacterized protein</fullName>
    </submittedName>
</protein>
<reference evidence="2" key="1">
    <citation type="submission" date="2020-11" db="EMBL/GenBank/DDBJ databases">
        <authorList>
            <consortium name="DOE Joint Genome Institute"/>
            <person name="Ahrendt S."/>
            <person name="Riley R."/>
            <person name="Andreopoulos W."/>
            <person name="Labutti K."/>
            <person name="Pangilinan J."/>
            <person name="Ruiz-Duenas F.J."/>
            <person name="Barrasa J.M."/>
            <person name="Sanchez-Garcia M."/>
            <person name="Camarero S."/>
            <person name="Miyauchi S."/>
            <person name="Serrano A."/>
            <person name="Linde D."/>
            <person name="Babiker R."/>
            <person name="Drula E."/>
            <person name="Ayuso-Fernandez I."/>
            <person name="Pacheco R."/>
            <person name="Padilla G."/>
            <person name="Ferreira P."/>
            <person name="Barriuso J."/>
            <person name="Kellner H."/>
            <person name="Castanera R."/>
            <person name="Alfaro M."/>
            <person name="Ramirez L."/>
            <person name="Pisabarro A.G."/>
            <person name="Kuo A."/>
            <person name="Tritt A."/>
            <person name="Lipzen A."/>
            <person name="He G."/>
            <person name="Yan M."/>
            <person name="Ng V."/>
            <person name="Cullen D."/>
            <person name="Martin F."/>
            <person name="Rosso M.-N."/>
            <person name="Henrissat B."/>
            <person name="Hibbett D."/>
            <person name="Martinez A.T."/>
            <person name="Grigoriev I.V."/>
        </authorList>
    </citation>
    <scope>NUCLEOTIDE SEQUENCE</scope>
    <source>
        <strain evidence="2">CBS 247.69</strain>
    </source>
</reference>